<dbReference type="EMBL" id="RBIG01000002">
    <property type="protein sequence ID" value="RKQ70374.1"/>
    <property type="molecule type" value="Genomic_DNA"/>
</dbReference>
<organism evidence="2 3">
    <name type="scientific">Oceanibaculum indicum</name>
    <dbReference type="NCBI Taxonomy" id="526216"/>
    <lineage>
        <taxon>Bacteria</taxon>
        <taxon>Pseudomonadati</taxon>
        <taxon>Pseudomonadota</taxon>
        <taxon>Alphaproteobacteria</taxon>
        <taxon>Rhodospirillales</taxon>
        <taxon>Oceanibaculaceae</taxon>
        <taxon>Oceanibaculum</taxon>
    </lineage>
</organism>
<name>A0A420WH83_9PROT</name>
<evidence type="ECO:0000313" key="2">
    <source>
        <dbReference type="EMBL" id="RKQ70374.1"/>
    </source>
</evidence>
<sequence>MEPEDLLPRAAKPQQRNLAPMSVEELEAYIGELEAEIVRVRQDIEKKTKHRSSAESLFRR</sequence>
<gene>
    <name evidence="2" type="ORF">BCL74_2320</name>
</gene>
<evidence type="ECO:0000313" key="3">
    <source>
        <dbReference type="Proteomes" id="UP000277424"/>
    </source>
</evidence>
<dbReference type="Proteomes" id="UP000277424">
    <property type="component" value="Unassembled WGS sequence"/>
</dbReference>
<dbReference type="Pfam" id="PF06698">
    <property type="entry name" value="DUF1192"/>
    <property type="match status" value="1"/>
</dbReference>
<feature type="coiled-coil region" evidence="1">
    <location>
        <begin position="23"/>
        <end position="50"/>
    </location>
</feature>
<reference evidence="2 3" key="1">
    <citation type="submission" date="2018-10" db="EMBL/GenBank/DDBJ databases">
        <title>Comparative analysis of microorganisms from saline springs in Andes Mountain Range, Colombia.</title>
        <authorList>
            <person name="Rubin E."/>
        </authorList>
    </citation>
    <scope>NUCLEOTIDE SEQUENCE [LARGE SCALE GENOMIC DNA]</scope>
    <source>
        <strain evidence="2 3">USBA 36</strain>
    </source>
</reference>
<evidence type="ECO:0000256" key="1">
    <source>
        <dbReference type="SAM" id="Coils"/>
    </source>
</evidence>
<accession>A0A420WH83</accession>
<dbReference type="InterPro" id="IPR009579">
    <property type="entry name" value="DUF1192"/>
</dbReference>
<dbReference type="RefSeq" id="WP_121220128.1">
    <property type="nucleotide sequence ID" value="NZ_RBIG01000002.1"/>
</dbReference>
<dbReference type="OrthoDB" id="7364583at2"/>
<protein>
    <submittedName>
        <fullName evidence="2">Uncharacterized small protein (DUF1192 family)</fullName>
    </submittedName>
</protein>
<comment type="caution">
    <text evidence="2">The sequence shown here is derived from an EMBL/GenBank/DDBJ whole genome shotgun (WGS) entry which is preliminary data.</text>
</comment>
<keyword evidence="1" id="KW-0175">Coiled coil</keyword>
<dbReference type="AlphaFoldDB" id="A0A420WH83"/>
<proteinExistence type="predicted"/>